<dbReference type="Gene3D" id="3.90.1580.10">
    <property type="entry name" value="paralog of FGE (formylglycine-generating enzyme)"/>
    <property type="match status" value="1"/>
</dbReference>
<dbReference type="AlphaFoldDB" id="Q2YZK2"/>
<dbReference type="CDD" id="cd02440">
    <property type="entry name" value="AdoMet_MTases"/>
    <property type="match status" value="1"/>
</dbReference>
<dbReference type="InterPro" id="IPR027577">
    <property type="entry name" value="OvoA_Nterm"/>
</dbReference>
<dbReference type="PANTHER" id="PTHR23150">
    <property type="entry name" value="SULFATASE MODIFYING FACTOR 1, 2"/>
    <property type="match status" value="1"/>
</dbReference>
<dbReference type="FunFam" id="3.90.1580.10:FF:000006">
    <property type="entry name" value="Generic methyltransferase, putative"/>
    <property type="match status" value="1"/>
</dbReference>
<name>Q2YZK2_9BACT</name>
<dbReference type="Pfam" id="PF03781">
    <property type="entry name" value="FGE-sulfatase"/>
    <property type="match status" value="1"/>
</dbReference>
<evidence type="ECO:0000256" key="1">
    <source>
        <dbReference type="ARBA" id="ARBA00023002"/>
    </source>
</evidence>
<dbReference type="Pfam" id="PF12867">
    <property type="entry name" value="DinB_2"/>
    <property type="match status" value="1"/>
</dbReference>
<comment type="pathway">
    <text evidence="3">Amino-acid biosynthesis; ergothioneine biosynthesis.</text>
</comment>
<evidence type="ECO:0000313" key="7">
    <source>
        <dbReference type="EMBL" id="CAI78786.1"/>
    </source>
</evidence>
<sequence>MSKLSIYPVTLDGESIEKKREEIREYFHNTFNLFEKIFEVLKSDEVFYKMSEPTRHPMIFYFGHTATFFVNKLIHMKIIEQRVDPDFESIFAVGVDEMSWDDMDSSNYKWPSVSEVREYRNKVRTLIDNMITDMPLTLPITDSSDMWVVLMGIEHERIHIETSLVLHRQMPIEFVQDVTEFNICRESGSAPSNEMITIPSRHVELGKDKSHNLYGWDNEYGKYSQDVPAFKASKFLVSNGEFMEFVTSGGYENKEYWDEEGEKFLQISGAKHPTFWHVQNGVYRYRTLSSIIDMPENWPVDVNALESEAFCRYKSEKDGVTYSLASEAEYASIYEHAELEDVLELDESRANQNFTHFSSCPVDKYNFNGIYDVVGNVWQWSRTPIFGFEGFEVHAAYDDFSVPTFDDKHAIISGSSWASSGNLIMKHSRYAFRKHFYQNAGFRYVISHTKEKKVQDIYESDELVSQYCEFQYGDEHFGVKNFAVECAKIASQFALNKTKALDLGCATGRATYELAKEFDEVEGIDFSVRFVQVGSKLKEEGYVAFTTKEEGELTTNKKVTIEELGYENLKDKVSFWQGDACNMKPNFTGYDLVMATNLIDRLYQPLLFLETISERLNDDGVLVITSPYTWQESSTKKEFWLGGYKDESGNEVKTIDSLKTILADKFELVHLQDLEFVIKETARKYQHTISQVSVWKKK</sequence>
<dbReference type="NCBIfam" id="TIGR04344">
    <property type="entry name" value="ovoA_Nterm"/>
    <property type="match status" value="1"/>
</dbReference>
<reference evidence="7" key="1">
    <citation type="journal article" date="2005" name="Environ. Microbiol.">
        <title>Lateral gene transfer and phylogenetic assignment of environmental fosmid clones.</title>
        <authorList>
            <person name="Nesbo C.L."/>
            <person name="Boucher Y."/>
            <person name="Dlutek M."/>
            <person name="Doolittle F.W."/>
        </authorList>
    </citation>
    <scope>NUCLEOTIDE SEQUENCE</scope>
</reference>
<evidence type="ECO:0008006" key="8">
    <source>
        <dbReference type="Google" id="ProtNLM"/>
    </source>
</evidence>
<feature type="domain" description="DinB-like" evidence="5">
    <location>
        <begin position="28"/>
        <end position="162"/>
    </location>
</feature>
<dbReference type="Gene3D" id="3.40.50.150">
    <property type="entry name" value="Vaccinia Virus protein VP39"/>
    <property type="match status" value="1"/>
</dbReference>
<dbReference type="GO" id="GO:0120147">
    <property type="term" value="F:formylglycine-generating oxidase activity"/>
    <property type="evidence" value="ECO:0007669"/>
    <property type="project" value="TreeGrafter"/>
</dbReference>
<organism evidence="7">
    <name type="scientific">uncultured Campylobacterota bacterium</name>
    <dbReference type="NCBI Taxonomy" id="120858"/>
    <lineage>
        <taxon>Bacteria</taxon>
        <taxon>Pseudomonadati</taxon>
        <taxon>Campylobacterota</taxon>
        <taxon>environmental samples</taxon>
    </lineage>
</organism>
<dbReference type="InterPro" id="IPR024775">
    <property type="entry name" value="DinB-like"/>
</dbReference>
<evidence type="ECO:0000259" key="4">
    <source>
        <dbReference type="Pfam" id="PF03781"/>
    </source>
</evidence>
<proteinExistence type="predicted"/>
<dbReference type="InterPro" id="IPR027625">
    <property type="entry name" value="OvoA_Cterm"/>
</dbReference>
<dbReference type="SUPFAM" id="SSF53335">
    <property type="entry name" value="S-adenosyl-L-methionine-dependent methyltransferases"/>
    <property type="match status" value="1"/>
</dbReference>
<dbReference type="InterPro" id="IPR051043">
    <property type="entry name" value="Sulfatase_Mod_Factor_Kinase"/>
</dbReference>
<dbReference type="NCBIfam" id="TIGR04345">
    <property type="entry name" value="ovoA_Cterm"/>
    <property type="match status" value="1"/>
</dbReference>
<dbReference type="PANTHER" id="PTHR23150:SF26">
    <property type="entry name" value="GENERIC METHYLTRANSFERASE"/>
    <property type="match status" value="1"/>
</dbReference>
<evidence type="ECO:0000256" key="2">
    <source>
        <dbReference type="ARBA" id="ARBA00023004"/>
    </source>
</evidence>
<feature type="domain" description="Methyltransferase" evidence="6">
    <location>
        <begin position="497"/>
        <end position="637"/>
    </location>
</feature>
<protein>
    <recommendedName>
        <fullName evidence="8">SAM-dependent methyltransferase</fullName>
    </recommendedName>
</protein>
<keyword evidence="2" id="KW-0408">Iron</keyword>
<dbReference type="EMBL" id="AJ937769">
    <property type="protein sequence ID" value="CAI78786.1"/>
    <property type="molecule type" value="Genomic_DNA"/>
</dbReference>
<dbReference type="InterPro" id="IPR005532">
    <property type="entry name" value="SUMF_dom"/>
</dbReference>
<feature type="domain" description="Sulfatase-modifying factor enzyme-like" evidence="4">
    <location>
        <begin position="193"/>
        <end position="445"/>
    </location>
</feature>
<evidence type="ECO:0000256" key="3">
    <source>
        <dbReference type="ARBA" id="ARBA00037882"/>
    </source>
</evidence>
<evidence type="ECO:0000259" key="6">
    <source>
        <dbReference type="Pfam" id="PF13847"/>
    </source>
</evidence>
<dbReference type="InterPro" id="IPR025714">
    <property type="entry name" value="Methyltranfer_dom"/>
</dbReference>
<dbReference type="InterPro" id="IPR016187">
    <property type="entry name" value="CTDL_fold"/>
</dbReference>
<dbReference type="Pfam" id="PF13847">
    <property type="entry name" value="Methyltransf_31"/>
    <property type="match status" value="1"/>
</dbReference>
<dbReference type="SUPFAM" id="SSF56436">
    <property type="entry name" value="C-type lectin-like"/>
    <property type="match status" value="1"/>
</dbReference>
<dbReference type="InterPro" id="IPR029063">
    <property type="entry name" value="SAM-dependent_MTases_sf"/>
</dbReference>
<keyword evidence="1" id="KW-0560">Oxidoreductase</keyword>
<evidence type="ECO:0000259" key="5">
    <source>
        <dbReference type="Pfam" id="PF12867"/>
    </source>
</evidence>
<accession>Q2YZK2</accession>
<dbReference type="InterPro" id="IPR042095">
    <property type="entry name" value="SUMF_sf"/>
</dbReference>